<dbReference type="Proteomes" id="UP000321947">
    <property type="component" value="Unassembled WGS sequence"/>
</dbReference>
<feature type="compositionally biased region" description="Acidic residues" evidence="1">
    <location>
        <begin position="102"/>
        <end position="112"/>
    </location>
</feature>
<gene>
    <name evidence="3" type="ORF">E5676_scaffold2277G00210</name>
    <name evidence="2" type="ORF">E6C27_scaffold131G00200</name>
</gene>
<dbReference type="AlphaFoldDB" id="A0A5D3E1D9"/>
<dbReference type="EMBL" id="SSTE01008862">
    <property type="protein sequence ID" value="KAA0054111.1"/>
    <property type="molecule type" value="Genomic_DNA"/>
</dbReference>
<evidence type="ECO:0000313" key="5">
    <source>
        <dbReference type="Proteomes" id="UP000321947"/>
    </source>
</evidence>
<protein>
    <submittedName>
        <fullName evidence="3">Flocculation protein FLO11-like</fullName>
    </submittedName>
</protein>
<feature type="compositionally biased region" description="Polar residues" evidence="1">
    <location>
        <begin position="136"/>
        <end position="149"/>
    </location>
</feature>
<feature type="region of interest" description="Disordered" evidence="1">
    <location>
        <begin position="68"/>
        <end position="181"/>
    </location>
</feature>
<proteinExistence type="predicted"/>
<evidence type="ECO:0000313" key="2">
    <source>
        <dbReference type="EMBL" id="KAA0054111.1"/>
    </source>
</evidence>
<dbReference type="Proteomes" id="UP000321393">
    <property type="component" value="Unassembled WGS sequence"/>
</dbReference>
<dbReference type="EMBL" id="SSTD01001735">
    <property type="protein sequence ID" value="TYK29401.1"/>
    <property type="molecule type" value="Genomic_DNA"/>
</dbReference>
<organism evidence="3 5">
    <name type="scientific">Cucumis melo var. makuwa</name>
    <name type="common">Oriental melon</name>
    <dbReference type="NCBI Taxonomy" id="1194695"/>
    <lineage>
        <taxon>Eukaryota</taxon>
        <taxon>Viridiplantae</taxon>
        <taxon>Streptophyta</taxon>
        <taxon>Embryophyta</taxon>
        <taxon>Tracheophyta</taxon>
        <taxon>Spermatophyta</taxon>
        <taxon>Magnoliopsida</taxon>
        <taxon>eudicotyledons</taxon>
        <taxon>Gunneridae</taxon>
        <taxon>Pentapetalae</taxon>
        <taxon>rosids</taxon>
        <taxon>fabids</taxon>
        <taxon>Cucurbitales</taxon>
        <taxon>Cucurbitaceae</taxon>
        <taxon>Benincaseae</taxon>
        <taxon>Cucumis</taxon>
    </lineage>
</organism>
<evidence type="ECO:0000256" key="1">
    <source>
        <dbReference type="SAM" id="MobiDB-lite"/>
    </source>
</evidence>
<comment type="caution">
    <text evidence="3">The sequence shown here is derived from an EMBL/GenBank/DDBJ whole genome shotgun (WGS) entry which is preliminary data.</text>
</comment>
<evidence type="ECO:0000313" key="4">
    <source>
        <dbReference type="Proteomes" id="UP000321393"/>
    </source>
</evidence>
<feature type="compositionally biased region" description="Polar residues" evidence="1">
    <location>
        <begin position="156"/>
        <end position="169"/>
    </location>
</feature>
<sequence length="273" mass="30863">MASSPPKNASPTKGKRYESIRVHCLFKKVHCLDATDDSNLHIPWLVLFEMHVQVLPLAMHRRLSSKLRDRSRPLSTPASAAQAFSPVTLSPPQSPKESSETDKDESDGDTYEDYVLGSKKTHIPKETIVSIDDPTLSRNNRTPEPQSTEVPRDSTTHLSHNGHVGSSFQRPLRPPVRRKRLTSGSLTRTISKVGLFYQQLIREQVVNQPSDFNNPYADEFHKVHNRGVCFNISLELSINFLESLYQMITLFPIPLPSVWLKNLLRKQCRSASG</sequence>
<accession>A0A5D3E1D9</accession>
<evidence type="ECO:0000313" key="3">
    <source>
        <dbReference type="EMBL" id="TYK29401.1"/>
    </source>
</evidence>
<reference evidence="4 5" key="1">
    <citation type="submission" date="2019-08" db="EMBL/GenBank/DDBJ databases">
        <title>Draft genome sequences of two oriental melons (Cucumis melo L. var makuwa).</title>
        <authorList>
            <person name="Kwon S.-Y."/>
        </authorList>
    </citation>
    <scope>NUCLEOTIDE SEQUENCE [LARGE SCALE GENOMIC DNA]</scope>
    <source>
        <strain evidence="5">cv. Chang Bougi</strain>
        <strain evidence="4">cv. SW 3</strain>
        <tissue evidence="3">Leaf</tissue>
    </source>
</reference>
<name>A0A5D3E1D9_CUCMM</name>